<dbReference type="Proteomes" id="UP001153069">
    <property type="component" value="Unassembled WGS sequence"/>
</dbReference>
<dbReference type="EMBL" id="CAICTM010001442">
    <property type="protein sequence ID" value="CAB9523684.1"/>
    <property type="molecule type" value="Genomic_DNA"/>
</dbReference>
<gene>
    <name evidence="2" type="ORF">SEMRO_1444_G273280.1</name>
</gene>
<sequence>MARATKKQGTKRLLHECTVEELEEELKKRKTQEAAEHRGQYGPSAKTLSRKVATKRLGKIFKKVALKKPGSGGNEFPKEHALFLLKTHPSIAGDAFSKRTVLSFFIQAQVDLATVHAVCSIMKDYLPSCSDSDNLQACLESSYDFYRPPNPIADACLYGPCAEGVLPYLLDSFPDYITGPDVEDDDGGTSPLDLLFNRLMSIWQDEEVKTLAPPTIHELGETLDALLAADPGLLDAVNTSFFVQHAIVCKSTTADKLLLLFDRFAAKEDPDDELYVSLENQNLTIGHVLALSKLFPTMSKFTLEVEENIPREVYQALLGALHGHTFEELDIPLVPECLNRDGWYHIMQDIVEKSKDLKELKFSVEEPENDPANDNPDIVIQLCNDIVKNRPSLESLSFGPLTLENAADFSQFIASSSSVITTLSLAAISIGSRWCIHELPADCVLEEFSLYNSNLSMAWVKGLLLQLIGDCLSLRKLKLEEADYITEQDGWSPPDVMEVLGAALEKNRLESFIVKSACVVDMEGISTLLAKNNAMKQLLLRSSPSWQPTESLSKTLAKNVTLVELDTASWVSDMSDDAKKIEYYVTLNRFGRGQLQGEKLKLETLVRLLEEVADDESMEVDYPQVGVLFGLLNERPGLWAAPGKWSVGSSPTKGK</sequence>
<dbReference type="InterPro" id="IPR032675">
    <property type="entry name" value="LRR_dom_sf"/>
</dbReference>
<accession>A0A9N8EQY9</accession>
<proteinExistence type="predicted"/>
<dbReference type="AlphaFoldDB" id="A0A9N8EQY9"/>
<feature type="region of interest" description="Disordered" evidence="1">
    <location>
        <begin position="28"/>
        <end position="47"/>
    </location>
</feature>
<name>A0A9N8EQY9_9STRA</name>
<evidence type="ECO:0000256" key="1">
    <source>
        <dbReference type="SAM" id="MobiDB-lite"/>
    </source>
</evidence>
<evidence type="ECO:0000313" key="3">
    <source>
        <dbReference type="Proteomes" id="UP001153069"/>
    </source>
</evidence>
<comment type="caution">
    <text evidence="2">The sequence shown here is derived from an EMBL/GenBank/DDBJ whole genome shotgun (WGS) entry which is preliminary data.</text>
</comment>
<keyword evidence="3" id="KW-1185">Reference proteome</keyword>
<protein>
    <submittedName>
        <fullName evidence="2">Uncharacterized protein</fullName>
    </submittedName>
</protein>
<dbReference type="Gene3D" id="3.80.10.10">
    <property type="entry name" value="Ribonuclease Inhibitor"/>
    <property type="match status" value="1"/>
</dbReference>
<organism evidence="2 3">
    <name type="scientific">Seminavis robusta</name>
    <dbReference type="NCBI Taxonomy" id="568900"/>
    <lineage>
        <taxon>Eukaryota</taxon>
        <taxon>Sar</taxon>
        <taxon>Stramenopiles</taxon>
        <taxon>Ochrophyta</taxon>
        <taxon>Bacillariophyta</taxon>
        <taxon>Bacillariophyceae</taxon>
        <taxon>Bacillariophycidae</taxon>
        <taxon>Naviculales</taxon>
        <taxon>Naviculaceae</taxon>
        <taxon>Seminavis</taxon>
    </lineage>
</organism>
<dbReference type="SUPFAM" id="SSF52047">
    <property type="entry name" value="RNI-like"/>
    <property type="match status" value="1"/>
</dbReference>
<feature type="compositionally biased region" description="Basic and acidic residues" evidence="1">
    <location>
        <begin position="28"/>
        <end position="39"/>
    </location>
</feature>
<evidence type="ECO:0000313" key="2">
    <source>
        <dbReference type="EMBL" id="CAB9523684.1"/>
    </source>
</evidence>
<reference evidence="2" key="1">
    <citation type="submission" date="2020-06" db="EMBL/GenBank/DDBJ databases">
        <authorList>
            <consortium name="Plant Systems Biology data submission"/>
        </authorList>
    </citation>
    <scope>NUCLEOTIDE SEQUENCE</scope>
    <source>
        <strain evidence="2">D6</strain>
    </source>
</reference>